<dbReference type="GO" id="GO:0006355">
    <property type="term" value="P:regulation of DNA-templated transcription"/>
    <property type="evidence" value="ECO:0007669"/>
    <property type="project" value="InterPro"/>
</dbReference>
<name>A0A804IDJ4_MUSAM</name>
<dbReference type="Gramene" id="Ma03_t18430.1">
    <property type="protein sequence ID" value="Ma03_p18430.1"/>
    <property type="gene ID" value="Ma03_g18430"/>
</dbReference>
<dbReference type="PROSITE" id="PS51005">
    <property type="entry name" value="NAC"/>
    <property type="match status" value="1"/>
</dbReference>
<keyword evidence="4" id="KW-0539">Nucleus</keyword>
<dbReference type="InterPro" id="IPR036093">
    <property type="entry name" value="NAC_dom_sf"/>
</dbReference>
<dbReference type="AlphaFoldDB" id="A0A804IDJ4"/>
<organism evidence="6 7">
    <name type="scientific">Musa acuminata subsp. malaccensis</name>
    <name type="common">Wild banana</name>
    <name type="synonym">Musa malaccensis</name>
    <dbReference type="NCBI Taxonomy" id="214687"/>
    <lineage>
        <taxon>Eukaryota</taxon>
        <taxon>Viridiplantae</taxon>
        <taxon>Streptophyta</taxon>
        <taxon>Embryophyta</taxon>
        <taxon>Tracheophyta</taxon>
        <taxon>Spermatophyta</taxon>
        <taxon>Magnoliopsida</taxon>
        <taxon>Liliopsida</taxon>
        <taxon>Zingiberales</taxon>
        <taxon>Musaceae</taxon>
        <taxon>Musa</taxon>
    </lineage>
</organism>
<evidence type="ECO:0000313" key="6">
    <source>
        <dbReference type="EnsemblPlants" id="Ma03_p18430.1"/>
    </source>
</evidence>
<accession>A0A804IDJ4</accession>
<dbReference type="SUPFAM" id="SSF101941">
    <property type="entry name" value="NAC domain"/>
    <property type="match status" value="1"/>
</dbReference>
<evidence type="ECO:0000259" key="5">
    <source>
        <dbReference type="PROSITE" id="PS51005"/>
    </source>
</evidence>
<keyword evidence="2" id="KW-0238">DNA-binding</keyword>
<feature type="domain" description="NAC" evidence="5">
    <location>
        <begin position="1"/>
        <end position="90"/>
    </location>
</feature>
<dbReference type="InterPro" id="IPR003441">
    <property type="entry name" value="NAC-dom"/>
</dbReference>
<reference evidence="6" key="1">
    <citation type="submission" date="2021-05" db="UniProtKB">
        <authorList>
            <consortium name="EnsemblPlants"/>
        </authorList>
    </citation>
    <scope>IDENTIFICATION</scope>
    <source>
        <strain evidence="6">subsp. malaccensis</strain>
    </source>
</reference>
<evidence type="ECO:0000256" key="4">
    <source>
        <dbReference type="ARBA" id="ARBA00023242"/>
    </source>
</evidence>
<evidence type="ECO:0000256" key="1">
    <source>
        <dbReference type="ARBA" id="ARBA00023015"/>
    </source>
</evidence>
<dbReference type="Proteomes" id="UP000012960">
    <property type="component" value="Unplaced"/>
</dbReference>
<evidence type="ECO:0000256" key="2">
    <source>
        <dbReference type="ARBA" id="ARBA00023125"/>
    </source>
</evidence>
<sequence>GGDRFWCFFTRRKQNRADKIITCSSKDAAMKKTLRYYYIGQPPEGIKTNRVMHRYHLLDGILGSSPSGGSSSSTSTRGKRRRAVCTYYYHELNRWVIRRVHESTSSSQASFRGSKRYSYPWMISMKYACQIKTAIP</sequence>
<dbReference type="InParanoid" id="A0A804IDJ4"/>
<dbReference type="GO" id="GO:0003677">
    <property type="term" value="F:DNA binding"/>
    <property type="evidence" value="ECO:0007669"/>
    <property type="project" value="UniProtKB-KW"/>
</dbReference>
<evidence type="ECO:0000256" key="3">
    <source>
        <dbReference type="ARBA" id="ARBA00023163"/>
    </source>
</evidence>
<dbReference type="EnsemblPlants" id="Ma03_t18430.1">
    <property type="protein sequence ID" value="Ma03_p18430.1"/>
    <property type="gene ID" value="Ma03_g18430"/>
</dbReference>
<keyword evidence="1" id="KW-0805">Transcription regulation</keyword>
<dbReference type="Gene3D" id="2.170.150.80">
    <property type="entry name" value="NAC domain"/>
    <property type="match status" value="1"/>
</dbReference>
<evidence type="ECO:0000313" key="7">
    <source>
        <dbReference type="Proteomes" id="UP000012960"/>
    </source>
</evidence>
<proteinExistence type="predicted"/>
<keyword evidence="3" id="KW-0804">Transcription</keyword>
<keyword evidence="7" id="KW-1185">Reference proteome</keyword>
<protein>
    <recommendedName>
        <fullName evidence="5">NAC domain-containing protein</fullName>
    </recommendedName>
</protein>